<dbReference type="PROSITE" id="PS00166">
    <property type="entry name" value="ENOYL_COA_HYDRATASE"/>
    <property type="match status" value="1"/>
</dbReference>
<dbReference type="Gene3D" id="3.90.226.10">
    <property type="entry name" value="2-enoyl-CoA Hydratase, Chain A, domain 1"/>
    <property type="match status" value="1"/>
</dbReference>
<dbReference type="PANTHER" id="PTHR11941">
    <property type="entry name" value="ENOYL-COA HYDRATASE-RELATED"/>
    <property type="match status" value="1"/>
</dbReference>
<dbReference type="EC" id="4.1.1.94" evidence="7"/>
<evidence type="ECO:0000256" key="6">
    <source>
        <dbReference type="ARBA" id="ARBA00036541"/>
    </source>
</evidence>
<dbReference type="InterPro" id="IPR018376">
    <property type="entry name" value="Enoyl-CoA_hyd/isom_CS"/>
</dbReference>
<dbReference type="InterPro" id="IPR029045">
    <property type="entry name" value="ClpP/crotonase-like_dom_sf"/>
</dbReference>
<comment type="catalytic activity">
    <reaction evidence="5">
        <text>(2S)-ethylmalonyl-CoA + H(+) = butanoyl-CoA + CO2</text>
        <dbReference type="Rhea" id="RHEA:32131"/>
        <dbReference type="ChEBI" id="CHEBI:15378"/>
        <dbReference type="ChEBI" id="CHEBI:16526"/>
        <dbReference type="ChEBI" id="CHEBI:57371"/>
        <dbReference type="ChEBI" id="CHEBI:60909"/>
        <dbReference type="EC" id="4.1.1.94"/>
    </reaction>
    <physiologicalReaction direction="left-to-right" evidence="5">
        <dbReference type="Rhea" id="RHEA:32132"/>
    </physiologicalReaction>
</comment>
<dbReference type="PANTHER" id="PTHR11941:SF27">
    <property type="entry name" value="ETHYLMALONYL-COA DECARBOXYLASE"/>
    <property type="match status" value="1"/>
</dbReference>
<comment type="function">
    <text evidence="12">Decarboxylates ethylmalonyl-CoA, a potentially toxic metabolite, to form butyryl-CoA, suggesting it might be involved in metabolite proofreading. Acts preferentially on (S)-ethylmalonyl-CoA but also has some activity on the (R)-isomer. Also has methylmalonyl-CoA decarboxylase activity at lower level.</text>
</comment>
<proteinExistence type="inferred from homology"/>
<evidence type="ECO:0000256" key="13">
    <source>
        <dbReference type="RuleBase" id="RU003707"/>
    </source>
</evidence>
<dbReference type="EMBL" id="HBGJ01012724">
    <property type="protein sequence ID" value="CAD9249680.1"/>
    <property type="molecule type" value="Transcribed_RNA"/>
</dbReference>
<evidence type="ECO:0000256" key="4">
    <source>
        <dbReference type="ARBA" id="ARBA00023239"/>
    </source>
</evidence>
<keyword evidence="4" id="KW-0456">Lyase</keyword>
<evidence type="ECO:0000256" key="7">
    <source>
        <dbReference type="ARBA" id="ARBA00038883"/>
    </source>
</evidence>
<dbReference type="Pfam" id="PF00378">
    <property type="entry name" value="ECH_1"/>
    <property type="match status" value="1"/>
</dbReference>
<gene>
    <name evidence="14" type="ORF">PPAR1163_LOCUS8040</name>
</gene>
<evidence type="ECO:0000256" key="2">
    <source>
        <dbReference type="ARBA" id="ARBA00005254"/>
    </source>
</evidence>
<dbReference type="CDD" id="cd06558">
    <property type="entry name" value="crotonase-like"/>
    <property type="match status" value="1"/>
</dbReference>
<sequence length="260" mass="27346">MMAELSDAVANLEQLCAGAYRSPPLFGGGDDGDNGDADVPLSAVLLRGRGRHFCAGADLEVVGGFLRPPAQGQLMQALMASNLRRLRALPAISVAVIDGAARGGGAELSVSTDLRVWSHAGSVAFVHNNMGLGMPGWGALHRLIHVCGRQVALRLLAFGETVHLDEAKALGLVDCVVGGSDASHSSVEKNLAETLKRITSPPFRGSMLASKTAVNYVGMDQEEAEKREARIFATRWGKGDNATAVAAILERGRQNAQQDP</sequence>
<evidence type="ECO:0000313" key="14">
    <source>
        <dbReference type="EMBL" id="CAD9249680.1"/>
    </source>
</evidence>
<accession>A0A7S1XPC5</accession>
<comment type="subcellular location">
    <subcellularLocation>
        <location evidence="1">Cytoplasm</location>
        <location evidence="1">Cytosol</location>
    </subcellularLocation>
</comment>
<evidence type="ECO:0000256" key="3">
    <source>
        <dbReference type="ARBA" id="ARBA00022490"/>
    </source>
</evidence>
<dbReference type="InterPro" id="IPR001753">
    <property type="entry name" value="Enoyl-CoA_hydra/iso"/>
</dbReference>
<organism evidence="14">
    <name type="scientific">Phaeomonas parva</name>
    <dbReference type="NCBI Taxonomy" id="124430"/>
    <lineage>
        <taxon>Eukaryota</taxon>
        <taxon>Sar</taxon>
        <taxon>Stramenopiles</taxon>
        <taxon>Ochrophyta</taxon>
        <taxon>Pinguiophyceae</taxon>
        <taxon>Pinguiochrysidales</taxon>
        <taxon>Pinguiochrysidaceae</taxon>
        <taxon>Phaeomonas</taxon>
    </lineage>
</organism>
<dbReference type="GO" id="GO:0006635">
    <property type="term" value="P:fatty acid beta-oxidation"/>
    <property type="evidence" value="ECO:0007669"/>
    <property type="project" value="TreeGrafter"/>
</dbReference>
<evidence type="ECO:0000256" key="10">
    <source>
        <dbReference type="ARBA" id="ARBA00042182"/>
    </source>
</evidence>
<reference evidence="14" key="1">
    <citation type="submission" date="2021-01" db="EMBL/GenBank/DDBJ databases">
        <authorList>
            <person name="Corre E."/>
            <person name="Pelletier E."/>
            <person name="Niang G."/>
            <person name="Scheremetjew M."/>
            <person name="Finn R."/>
            <person name="Kale V."/>
            <person name="Holt S."/>
            <person name="Cochrane G."/>
            <person name="Meng A."/>
            <person name="Brown T."/>
            <person name="Cohen L."/>
        </authorList>
    </citation>
    <scope>NUCLEOTIDE SEQUENCE</scope>
    <source>
        <strain evidence="14">CCMP2877</strain>
    </source>
</reference>
<dbReference type="GO" id="GO:0004492">
    <property type="term" value="F:methyl/ethyl malonyl-CoA decarboxylase activity"/>
    <property type="evidence" value="ECO:0007669"/>
    <property type="project" value="UniProtKB-EC"/>
</dbReference>
<evidence type="ECO:0000256" key="11">
    <source>
        <dbReference type="ARBA" id="ARBA00047446"/>
    </source>
</evidence>
<comment type="similarity">
    <text evidence="2 13">Belongs to the enoyl-CoA hydratase/isomerase family.</text>
</comment>
<evidence type="ECO:0000256" key="8">
    <source>
        <dbReference type="ARBA" id="ARBA00039903"/>
    </source>
</evidence>
<comment type="catalytic activity">
    <reaction evidence="6">
        <text>(2R)-ethylmalonyl-CoA + H(+) = butanoyl-CoA + CO2</text>
        <dbReference type="Rhea" id="RHEA:59540"/>
        <dbReference type="ChEBI" id="CHEBI:15378"/>
        <dbReference type="ChEBI" id="CHEBI:16526"/>
        <dbReference type="ChEBI" id="CHEBI:57371"/>
        <dbReference type="ChEBI" id="CHEBI:85316"/>
        <dbReference type="EC" id="4.1.1.94"/>
    </reaction>
    <physiologicalReaction direction="left-to-right" evidence="6">
        <dbReference type="Rhea" id="RHEA:59541"/>
    </physiologicalReaction>
</comment>
<evidence type="ECO:0000256" key="1">
    <source>
        <dbReference type="ARBA" id="ARBA00004514"/>
    </source>
</evidence>
<name>A0A7S1XPC5_9STRA</name>
<dbReference type="AlphaFoldDB" id="A0A7S1XPC5"/>
<dbReference type="GO" id="GO:0005829">
    <property type="term" value="C:cytosol"/>
    <property type="evidence" value="ECO:0007669"/>
    <property type="project" value="UniProtKB-SubCell"/>
</dbReference>
<keyword evidence="3" id="KW-0963">Cytoplasm</keyword>
<evidence type="ECO:0000256" key="5">
    <source>
        <dbReference type="ARBA" id="ARBA00036343"/>
    </source>
</evidence>
<dbReference type="SUPFAM" id="SSF52096">
    <property type="entry name" value="ClpP/crotonase"/>
    <property type="match status" value="1"/>
</dbReference>
<evidence type="ECO:0000256" key="9">
    <source>
        <dbReference type="ARBA" id="ARBA00042052"/>
    </source>
</evidence>
<comment type="catalytic activity">
    <reaction evidence="11">
        <text>(S)-methylmalonyl-CoA + H(+) = propanoyl-CoA + CO2</text>
        <dbReference type="Rhea" id="RHEA:61340"/>
        <dbReference type="ChEBI" id="CHEBI:15378"/>
        <dbReference type="ChEBI" id="CHEBI:16526"/>
        <dbReference type="ChEBI" id="CHEBI:57327"/>
        <dbReference type="ChEBI" id="CHEBI:57392"/>
        <dbReference type="EC" id="4.1.1.94"/>
    </reaction>
    <physiologicalReaction direction="left-to-right" evidence="11">
        <dbReference type="Rhea" id="RHEA:61341"/>
    </physiologicalReaction>
</comment>
<protein>
    <recommendedName>
        <fullName evidence="8">Ethylmalonyl-CoA decarboxylase</fullName>
        <ecNumber evidence="7">4.1.1.94</ecNumber>
    </recommendedName>
    <alternativeName>
        <fullName evidence="10">Enoyl-CoA hydratase domain-containing protein 1</fullName>
    </alternativeName>
    <alternativeName>
        <fullName evidence="9">Methylmalonyl-CoA decarboxylase</fullName>
    </alternativeName>
</protein>
<evidence type="ECO:0000256" key="12">
    <source>
        <dbReference type="ARBA" id="ARBA00056546"/>
    </source>
</evidence>